<keyword evidence="1" id="KW-0812">Transmembrane</keyword>
<sequence>MAASAIPDSGSKAVFKGFWTDADQGRLRGALLTLSNRNATALLSFLAVAVTFAASRSWKICRFAVYKLLHHRAGKQKLETKLDRRLKVLIRNVGTAGSALFELAEIAWTTRKEPRNSLWDWRPAALVFLSTVHLIGFLVAGILTSFVFRGRTVVSKAIPGCGQWFAPEPNDRAGRLTYVTMNLNLTMDTDNYVRNCYAQGVSRGILDCGKMFSRSLPHTVEHKVACPFNEDLCVIGKNGGFALDSGRVPFRSLGINSRYADQISIQRRSTCAVIKDEPFRAGILTSEDYPTLRDNQTARLYSYFHPENKNITFAYRDEIFSETYNLQAYHSPYKPEDTAEPLRPSTPDHDVSIIALRAAGIKFYQPYDDPWFSVQSEVNFNNDTGWMGEKDRRWTTSRFLNLLACDERTRFCSNVSNTCSPWTGLYAINQAFAAIPFLGGTAIRNGSDAYTHLTDIVVLVNLALPYTAIPNAIENRQGASALQASRWLNLGEQFHIEPEQWKLELDYWFSMSLARLQLELFNTIERPPGINTSLAYNLWEKNNLTDLCGLMKFHSTNHMTLSTVGIAVVVGVVGLLVLGSYLDVVLSWIPGSWGTWWRWTVMEGWESFSNERLLEEVEGWWMHRVECLGDPLEVTEEPKHHEDTGRV</sequence>
<feature type="transmembrane region" description="Helical" evidence="1">
    <location>
        <begin position="41"/>
        <end position="65"/>
    </location>
</feature>
<feature type="transmembrane region" description="Helical" evidence="1">
    <location>
        <begin position="86"/>
        <end position="104"/>
    </location>
</feature>
<dbReference type="OrthoDB" id="3540210at2759"/>
<keyword evidence="1" id="KW-0472">Membrane</keyword>
<dbReference type="EMBL" id="ML977559">
    <property type="protein sequence ID" value="KAF2006496.1"/>
    <property type="molecule type" value="Genomic_DNA"/>
</dbReference>
<evidence type="ECO:0000313" key="2">
    <source>
        <dbReference type="EMBL" id="KAF2006496.1"/>
    </source>
</evidence>
<dbReference type="AlphaFoldDB" id="A0A6A5X2T8"/>
<keyword evidence="3" id="KW-1185">Reference proteome</keyword>
<organism evidence="2 3">
    <name type="scientific">Amniculicola lignicola CBS 123094</name>
    <dbReference type="NCBI Taxonomy" id="1392246"/>
    <lineage>
        <taxon>Eukaryota</taxon>
        <taxon>Fungi</taxon>
        <taxon>Dikarya</taxon>
        <taxon>Ascomycota</taxon>
        <taxon>Pezizomycotina</taxon>
        <taxon>Dothideomycetes</taxon>
        <taxon>Pleosporomycetidae</taxon>
        <taxon>Pleosporales</taxon>
        <taxon>Amniculicolaceae</taxon>
        <taxon>Amniculicola</taxon>
    </lineage>
</organism>
<gene>
    <name evidence="2" type="ORF">P154DRAFT_517577</name>
</gene>
<dbReference type="Proteomes" id="UP000799779">
    <property type="component" value="Unassembled WGS sequence"/>
</dbReference>
<reference evidence="2" key="1">
    <citation type="journal article" date="2020" name="Stud. Mycol.">
        <title>101 Dothideomycetes genomes: a test case for predicting lifestyles and emergence of pathogens.</title>
        <authorList>
            <person name="Haridas S."/>
            <person name="Albert R."/>
            <person name="Binder M."/>
            <person name="Bloem J."/>
            <person name="Labutti K."/>
            <person name="Salamov A."/>
            <person name="Andreopoulos B."/>
            <person name="Baker S."/>
            <person name="Barry K."/>
            <person name="Bills G."/>
            <person name="Bluhm B."/>
            <person name="Cannon C."/>
            <person name="Castanera R."/>
            <person name="Culley D."/>
            <person name="Daum C."/>
            <person name="Ezra D."/>
            <person name="Gonzalez J."/>
            <person name="Henrissat B."/>
            <person name="Kuo A."/>
            <person name="Liang C."/>
            <person name="Lipzen A."/>
            <person name="Lutzoni F."/>
            <person name="Magnuson J."/>
            <person name="Mondo S."/>
            <person name="Nolan M."/>
            <person name="Ohm R."/>
            <person name="Pangilinan J."/>
            <person name="Park H.-J."/>
            <person name="Ramirez L."/>
            <person name="Alfaro M."/>
            <person name="Sun H."/>
            <person name="Tritt A."/>
            <person name="Yoshinaga Y."/>
            <person name="Zwiers L.-H."/>
            <person name="Turgeon B."/>
            <person name="Goodwin S."/>
            <person name="Spatafora J."/>
            <person name="Crous P."/>
            <person name="Grigoriev I."/>
        </authorList>
    </citation>
    <scope>NUCLEOTIDE SEQUENCE</scope>
    <source>
        <strain evidence="2">CBS 123094</strain>
    </source>
</reference>
<accession>A0A6A5X2T8</accession>
<evidence type="ECO:0000256" key="1">
    <source>
        <dbReference type="SAM" id="Phobius"/>
    </source>
</evidence>
<evidence type="ECO:0000313" key="3">
    <source>
        <dbReference type="Proteomes" id="UP000799779"/>
    </source>
</evidence>
<feature type="transmembrane region" description="Helical" evidence="1">
    <location>
        <begin position="124"/>
        <end position="148"/>
    </location>
</feature>
<protein>
    <submittedName>
        <fullName evidence="2">Uncharacterized protein</fullName>
    </submittedName>
</protein>
<name>A0A6A5X2T8_9PLEO</name>
<proteinExistence type="predicted"/>
<feature type="transmembrane region" description="Helical" evidence="1">
    <location>
        <begin position="561"/>
        <end position="582"/>
    </location>
</feature>
<keyword evidence="1" id="KW-1133">Transmembrane helix</keyword>